<dbReference type="Proteomes" id="UP000811899">
    <property type="component" value="Unassembled WGS sequence"/>
</dbReference>
<keyword evidence="2" id="KW-1185">Reference proteome</keyword>
<evidence type="ECO:0000313" key="1">
    <source>
        <dbReference type="EMBL" id="MBT0665142.1"/>
    </source>
</evidence>
<sequence>MDQTLMRMLELSYNGYYCSQILLLLALDAQGKSNPDLVRAMGGLANGLGAETGTCGILTGAACLLSLYSGKGSDDEREDEQLKYLLRDLYEWFDLTIGGRYGGIGCATIVGDRTEVRQRCGAITAETYAKLQELLAAAGYDLTEGKNS</sequence>
<protein>
    <submittedName>
        <fullName evidence="1">C-GCAxxG-C-C family protein</fullName>
    </submittedName>
</protein>
<comment type="caution">
    <text evidence="1">The sequence shown here is derived from an EMBL/GenBank/DDBJ whole genome shotgun (WGS) entry which is preliminary data.</text>
</comment>
<reference evidence="1 2" key="1">
    <citation type="submission" date="2021-05" db="EMBL/GenBank/DDBJ databases">
        <title>The draft genome of Geobacter pelophilus DSM 12255.</title>
        <authorList>
            <person name="Xu Z."/>
            <person name="Masuda Y."/>
            <person name="Itoh H."/>
            <person name="Senoo K."/>
        </authorList>
    </citation>
    <scope>NUCLEOTIDE SEQUENCE [LARGE SCALE GENOMIC DNA]</scope>
    <source>
        <strain evidence="1 2">DSM 12255</strain>
    </source>
</reference>
<dbReference type="AlphaFoldDB" id="A0AAW4L6G6"/>
<proteinExistence type="predicted"/>
<name>A0AAW4L6G6_9BACT</name>
<dbReference type="InterPro" id="IPR010181">
    <property type="entry name" value="CGCAxxGCC_motif"/>
</dbReference>
<accession>A0AAW4L6G6</accession>
<evidence type="ECO:0000313" key="2">
    <source>
        <dbReference type="Proteomes" id="UP000811899"/>
    </source>
</evidence>
<dbReference type="Pfam" id="PF09719">
    <property type="entry name" value="C_GCAxxG_C_C"/>
    <property type="match status" value="1"/>
</dbReference>
<dbReference type="NCBIfam" id="NF045669">
    <property type="entry name" value="DVU1555_fam_CGA"/>
    <property type="match status" value="1"/>
</dbReference>
<gene>
    <name evidence="1" type="ORF">KI809_12615</name>
</gene>
<dbReference type="EMBL" id="JAHCVJ010000005">
    <property type="protein sequence ID" value="MBT0665142.1"/>
    <property type="molecule type" value="Genomic_DNA"/>
</dbReference>
<organism evidence="1 2">
    <name type="scientific">Geoanaerobacter pelophilus</name>
    <dbReference type="NCBI Taxonomy" id="60036"/>
    <lineage>
        <taxon>Bacteria</taxon>
        <taxon>Pseudomonadati</taxon>
        <taxon>Thermodesulfobacteriota</taxon>
        <taxon>Desulfuromonadia</taxon>
        <taxon>Geobacterales</taxon>
        <taxon>Geobacteraceae</taxon>
        <taxon>Geoanaerobacter</taxon>
    </lineage>
</organism>